<dbReference type="KEGG" id="pke:DLD99_15160"/>
<organism evidence="1 2">
    <name type="scientific">Pseudomonas kribbensis</name>
    <dbReference type="NCBI Taxonomy" id="1628086"/>
    <lineage>
        <taxon>Bacteria</taxon>
        <taxon>Pseudomonadati</taxon>
        <taxon>Pseudomonadota</taxon>
        <taxon>Gammaproteobacteria</taxon>
        <taxon>Pseudomonadales</taxon>
        <taxon>Pseudomonadaceae</taxon>
        <taxon>Pseudomonas</taxon>
    </lineage>
</organism>
<evidence type="ECO:0000313" key="2">
    <source>
        <dbReference type="Proteomes" id="UP000253720"/>
    </source>
</evidence>
<evidence type="ECO:0000313" key="1">
    <source>
        <dbReference type="EMBL" id="AXI61755.1"/>
    </source>
</evidence>
<name>A0A345RR39_9PSED</name>
<dbReference type="RefSeq" id="WP_114883289.1">
    <property type="nucleotide sequence ID" value="NZ_CP029608.1"/>
</dbReference>
<proteinExistence type="predicted"/>
<protein>
    <submittedName>
        <fullName evidence="1">Uncharacterized protein</fullName>
    </submittedName>
</protein>
<accession>A0A345RR39</accession>
<dbReference type="Proteomes" id="UP000253720">
    <property type="component" value="Chromosome"/>
</dbReference>
<reference evidence="1 2" key="1">
    <citation type="submission" date="2018-05" db="EMBL/GenBank/DDBJ databases">
        <title>Complete genome sequence of Pseudomonas kribbensis 46-2(T).</title>
        <authorList>
            <person name="Jeong H."/>
            <person name="Lee S.-G."/>
            <person name="Rha E."/>
            <person name="Kim H."/>
        </authorList>
    </citation>
    <scope>NUCLEOTIDE SEQUENCE [LARGE SCALE GENOMIC DNA]</scope>
    <source>
        <strain evidence="1 2">46-2</strain>
    </source>
</reference>
<dbReference type="EMBL" id="CP029608">
    <property type="protein sequence ID" value="AXI61755.1"/>
    <property type="molecule type" value="Genomic_DNA"/>
</dbReference>
<dbReference type="AlphaFoldDB" id="A0A345RR39"/>
<keyword evidence="2" id="KW-1185">Reference proteome</keyword>
<sequence>MTAAQKLDTLHKGRSTRAAEFNASIDKGEPLNFRATFSQITYPQVGEPPRWTIKADYRDPMDNQIKTIRVILFKDPVDSKAKLANADVMVTYSDSAEEPPSEYSTDAPTTAFTFNSENSSIKGEISATVSDGLEPGKIHELTLEFDLQATEWSQRR</sequence>
<gene>
    <name evidence="1" type="ORF">DLD99_15160</name>
</gene>